<accession>A0AAV2SJH2</accession>
<keyword evidence="1" id="KW-0472">Membrane</keyword>
<evidence type="ECO:0000256" key="1">
    <source>
        <dbReference type="SAM" id="Phobius"/>
    </source>
</evidence>
<reference evidence="2 3" key="1">
    <citation type="submission" date="2024-05" db="EMBL/GenBank/DDBJ databases">
        <authorList>
            <person name="Wallberg A."/>
        </authorList>
    </citation>
    <scope>NUCLEOTIDE SEQUENCE [LARGE SCALE GENOMIC DNA]</scope>
</reference>
<gene>
    <name evidence="2" type="ORF">MNOR_LOCUS37463</name>
</gene>
<name>A0AAV2SJH2_MEGNR</name>
<proteinExistence type="predicted"/>
<feature type="transmembrane region" description="Helical" evidence="1">
    <location>
        <begin position="282"/>
        <end position="303"/>
    </location>
</feature>
<evidence type="ECO:0000313" key="2">
    <source>
        <dbReference type="EMBL" id="CAL4199397.1"/>
    </source>
</evidence>
<keyword evidence="1" id="KW-1133">Transmembrane helix</keyword>
<dbReference type="Proteomes" id="UP001497623">
    <property type="component" value="Unassembled WGS sequence"/>
</dbReference>
<dbReference type="AlphaFoldDB" id="A0AAV2SJH2"/>
<dbReference type="EMBL" id="CAXKWB010075589">
    <property type="protein sequence ID" value="CAL4199397.1"/>
    <property type="molecule type" value="Genomic_DNA"/>
</dbReference>
<evidence type="ECO:0000313" key="3">
    <source>
        <dbReference type="Proteomes" id="UP001497623"/>
    </source>
</evidence>
<keyword evidence="3" id="KW-1185">Reference proteome</keyword>
<keyword evidence="1" id="KW-0812">Transmembrane</keyword>
<comment type="caution">
    <text evidence="2">The sequence shown here is derived from an EMBL/GenBank/DDBJ whole genome shotgun (WGS) entry which is preliminary data.</text>
</comment>
<organism evidence="2 3">
    <name type="scientific">Meganyctiphanes norvegica</name>
    <name type="common">Northern krill</name>
    <name type="synonym">Thysanopoda norvegica</name>
    <dbReference type="NCBI Taxonomy" id="48144"/>
    <lineage>
        <taxon>Eukaryota</taxon>
        <taxon>Metazoa</taxon>
        <taxon>Ecdysozoa</taxon>
        <taxon>Arthropoda</taxon>
        <taxon>Crustacea</taxon>
        <taxon>Multicrustacea</taxon>
        <taxon>Malacostraca</taxon>
        <taxon>Eumalacostraca</taxon>
        <taxon>Eucarida</taxon>
        <taxon>Euphausiacea</taxon>
        <taxon>Euphausiidae</taxon>
        <taxon>Meganyctiphanes</taxon>
    </lineage>
</organism>
<protein>
    <submittedName>
        <fullName evidence="2">Uncharacterized protein</fullName>
    </submittedName>
</protein>
<sequence>MLQGRMPPRATVGGGMLSPVIINKSSLVQLAVLLLLCVDLAPGLFIFTGSCGDGNETVGRNLPLDPLEGTWFMTIDLPSDQNLQLTSKSNQKCFLKSDIMFQLRQLNDSVEIVHSNTVYCNISMHHQWLSAPQNIIYAVSCTKDETAARRELLSIKTDNNTELNSSREGKVLDTSTDLPEIVTIPGTVLDVFPITKKISTPEVEVQTVTTTYPSNPTYVFTRPTNGIPIKDPQTTLGELYSTDAAAPSSTTTQGSSDVSATVTSEPLVTAKPVSQGGFTKKILYIVLVCILIFFVIICLCYLIHRCRNRKKVVEINQRLVNKKENVVNFRAAEEAEAHTTGRKKSKDNVIEVNEVPKCLR</sequence>